<dbReference type="Pfam" id="PF01733">
    <property type="entry name" value="Nucleoside_tran"/>
    <property type="match status" value="1"/>
</dbReference>
<dbReference type="PANTHER" id="PTHR10332:SF38">
    <property type="entry name" value="EQUILIBRATIVE NUCLEOTIDE TRANSPORTER 3-RELATED"/>
    <property type="match status" value="1"/>
</dbReference>
<dbReference type="SUPFAM" id="SSF103473">
    <property type="entry name" value="MFS general substrate transporter"/>
    <property type="match status" value="1"/>
</dbReference>
<keyword evidence="3" id="KW-0813">Transport</keyword>
<feature type="transmembrane region" description="Helical" evidence="7">
    <location>
        <begin position="541"/>
        <end position="564"/>
    </location>
</feature>
<dbReference type="EMBL" id="CP126657">
    <property type="protein sequence ID" value="WJZ96258.1"/>
    <property type="molecule type" value="Genomic_DNA"/>
</dbReference>
<accession>A0ABY9CM01</accession>
<evidence type="ECO:0000259" key="8">
    <source>
        <dbReference type="Pfam" id="PF13456"/>
    </source>
</evidence>
<feature type="domain" description="RNase H type-1" evidence="8">
    <location>
        <begin position="49"/>
        <end position="170"/>
    </location>
</feature>
<evidence type="ECO:0000256" key="5">
    <source>
        <dbReference type="ARBA" id="ARBA00022989"/>
    </source>
</evidence>
<dbReference type="Pfam" id="PF13456">
    <property type="entry name" value="RVT_3"/>
    <property type="match status" value="1"/>
</dbReference>
<dbReference type="InterPro" id="IPR002156">
    <property type="entry name" value="RNaseH_domain"/>
</dbReference>
<dbReference type="InterPro" id="IPR036397">
    <property type="entry name" value="RNaseH_sf"/>
</dbReference>
<evidence type="ECO:0000313" key="10">
    <source>
        <dbReference type="Proteomes" id="UP001227230"/>
    </source>
</evidence>
<dbReference type="CDD" id="cd06222">
    <property type="entry name" value="RNase_H_like"/>
    <property type="match status" value="1"/>
</dbReference>
<comment type="similarity">
    <text evidence="2">Belongs to the SLC29A/ENT transporter (TC 2.A.57) family.</text>
</comment>
<feature type="transmembrane region" description="Helical" evidence="7">
    <location>
        <begin position="505"/>
        <end position="529"/>
    </location>
</feature>
<evidence type="ECO:0000313" key="9">
    <source>
        <dbReference type="EMBL" id="WJZ96258.1"/>
    </source>
</evidence>
<comment type="subcellular location">
    <subcellularLocation>
        <location evidence="1">Membrane</location>
        <topology evidence="1">Multi-pass membrane protein</topology>
    </subcellularLocation>
</comment>
<keyword evidence="10" id="KW-1185">Reference proteome</keyword>
<feature type="transmembrane region" description="Helical" evidence="7">
    <location>
        <begin position="418"/>
        <end position="437"/>
    </location>
</feature>
<dbReference type="InterPro" id="IPR012337">
    <property type="entry name" value="RNaseH-like_sf"/>
</dbReference>
<dbReference type="InterPro" id="IPR044730">
    <property type="entry name" value="RNase_H-like_dom_plant"/>
</dbReference>
<organism evidence="9 10">
    <name type="scientific">Vitis vinifera</name>
    <name type="common">Grape</name>
    <dbReference type="NCBI Taxonomy" id="29760"/>
    <lineage>
        <taxon>Eukaryota</taxon>
        <taxon>Viridiplantae</taxon>
        <taxon>Streptophyta</taxon>
        <taxon>Embryophyta</taxon>
        <taxon>Tracheophyta</taxon>
        <taxon>Spermatophyta</taxon>
        <taxon>Magnoliopsida</taxon>
        <taxon>eudicotyledons</taxon>
        <taxon>Gunneridae</taxon>
        <taxon>Pentapetalae</taxon>
        <taxon>rosids</taxon>
        <taxon>Vitales</taxon>
        <taxon>Vitaceae</taxon>
        <taxon>Viteae</taxon>
        <taxon>Vitis</taxon>
    </lineage>
</organism>
<keyword evidence="6 7" id="KW-0472">Membrane</keyword>
<feature type="transmembrane region" description="Helical" evidence="7">
    <location>
        <begin position="264"/>
        <end position="287"/>
    </location>
</feature>
<dbReference type="Gene3D" id="3.30.420.10">
    <property type="entry name" value="Ribonuclease H-like superfamily/Ribonuclease H"/>
    <property type="match status" value="1"/>
</dbReference>
<feature type="transmembrane region" description="Helical" evidence="7">
    <location>
        <begin position="449"/>
        <end position="468"/>
    </location>
</feature>
<evidence type="ECO:0000256" key="2">
    <source>
        <dbReference type="ARBA" id="ARBA00007965"/>
    </source>
</evidence>
<evidence type="ECO:0000256" key="1">
    <source>
        <dbReference type="ARBA" id="ARBA00004141"/>
    </source>
</evidence>
<feature type="transmembrane region" description="Helical" evidence="7">
    <location>
        <begin position="221"/>
        <end position="244"/>
    </location>
</feature>
<feature type="transmembrane region" description="Helical" evidence="7">
    <location>
        <begin position="480"/>
        <end position="499"/>
    </location>
</feature>
<gene>
    <name evidence="9" type="ORF">VitviT2T_014960</name>
</gene>
<keyword evidence="4 7" id="KW-0812">Transmembrane</keyword>
<keyword evidence="5 7" id="KW-1133">Transmembrane helix</keyword>
<name>A0ABY9CM01_VITVI</name>
<reference evidence="9 10" key="1">
    <citation type="journal article" date="2023" name="Hortic Res">
        <title>The complete reference genome for grapevine (Vitis vinifera L.) genetics and breeding.</title>
        <authorList>
            <person name="Shi X."/>
            <person name="Cao S."/>
            <person name="Wang X."/>
            <person name="Huang S."/>
            <person name="Wang Y."/>
            <person name="Liu Z."/>
            <person name="Liu W."/>
            <person name="Leng X."/>
            <person name="Peng Y."/>
            <person name="Wang N."/>
            <person name="Wang Y."/>
            <person name="Ma Z."/>
            <person name="Xu X."/>
            <person name="Zhang F."/>
            <person name="Xue H."/>
            <person name="Zhong H."/>
            <person name="Wang Y."/>
            <person name="Zhang K."/>
            <person name="Velt A."/>
            <person name="Avia K."/>
            <person name="Holtgrawe D."/>
            <person name="Grimplet J."/>
            <person name="Matus J.T."/>
            <person name="Ware D."/>
            <person name="Wu X."/>
            <person name="Wang H."/>
            <person name="Liu C."/>
            <person name="Fang Y."/>
            <person name="Rustenholz C."/>
            <person name="Cheng Z."/>
            <person name="Xiao H."/>
            <person name="Zhou Y."/>
        </authorList>
    </citation>
    <scope>NUCLEOTIDE SEQUENCE [LARGE SCALE GENOMIC DNA]</scope>
    <source>
        <strain evidence="10">cv. Pinot noir / PN40024</strain>
        <tissue evidence="9">Leaf</tissue>
    </source>
</reference>
<dbReference type="SUPFAM" id="SSF53098">
    <property type="entry name" value="Ribonuclease H-like"/>
    <property type="match status" value="1"/>
</dbReference>
<dbReference type="PANTHER" id="PTHR10332">
    <property type="entry name" value="EQUILIBRATIVE NUCLEOSIDE TRANSPORTER"/>
    <property type="match status" value="1"/>
</dbReference>
<evidence type="ECO:0000256" key="4">
    <source>
        <dbReference type="ARBA" id="ARBA00022692"/>
    </source>
</evidence>
<evidence type="ECO:0000256" key="7">
    <source>
        <dbReference type="SAM" id="Phobius"/>
    </source>
</evidence>
<proteinExistence type="inferred from homology"/>
<evidence type="ECO:0000256" key="3">
    <source>
        <dbReference type="ARBA" id="ARBA00022448"/>
    </source>
</evidence>
<protein>
    <recommendedName>
        <fullName evidence="8">RNase H type-1 domain-containing protein</fullName>
    </recommendedName>
</protein>
<feature type="transmembrane region" description="Helical" evidence="7">
    <location>
        <begin position="337"/>
        <end position="358"/>
    </location>
</feature>
<dbReference type="InterPro" id="IPR002259">
    <property type="entry name" value="Eqnu_transpt"/>
</dbReference>
<feature type="transmembrane region" description="Helical" evidence="7">
    <location>
        <begin position="299"/>
        <end position="317"/>
    </location>
</feature>
<dbReference type="Proteomes" id="UP001227230">
    <property type="component" value="Chromosome 10"/>
</dbReference>
<evidence type="ECO:0000256" key="6">
    <source>
        <dbReference type="ARBA" id="ARBA00023136"/>
    </source>
</evidence>
<sequence length="570" mass="63265">MMLTLSKILGCHRLIKNPVGPVGLLSRNWHENAIQVAWEKPQIGWTKLNFDGSCKCSTGRASIGGVIRDHNAVFLLGYAESIGHTTSTIAEMAALRRGLELVLENGWSQVWLEGDLQSLVEIIMQGRRVRSAEAQKQVSHIKLLIPELDNFLITHIYREGNRVAHTFAQMGHRLKHPQIWRHIPNEVLRNILRENAEGKIIYRKRIPAMTNGSASPTKGKFTAMLICWILGIGSAISWNSLMTIGDYYYKLFPLDLATSGRGGITPYIGICAIVGAFGVASALVQGGMTGDLSFMCPEFIRSFLAGLAASGVLTSALRLVTKAVFRKSNDGERNGAMLFLGITTFVEFLCTLLYAFFFPKLPIVKFYRSKAALEGSQTVSADLAVVGIQTEQNEEDGDDTQQQERLSNKQLFFQNIDYALEVFLGHLVTLSIFPGFLFENTGKHQLGSWYPLVLITMYNVWDMLSRYIPIVKCLRLSRRGLMVGVLAQFLLIPAFYFTAKYGDQGWMILLTSFLGVSNGYLTVCIFTDAPKGYKGPEQNALGNMLTLCLLCGIFAGGALGWLWLIGNESF</sequence>
<dbReference type="InterPro" id="IPR036259">
    <property type="entry name" value="MFS_trans_sf"/>
</dbReference>